<dbReference type="PROSITE" id="PS00213">
    <property type="entry name" value="LIPOCALIN"/>
    <property type="match status" value="1"/>
</dbReference>
<dbReference type="EMBL" id="JBHSBY010000143">
    <property type="protein sequence ID" value="MFC4198820.1"/>
    <property type="molecule type" value="Genomic_DNA"/>
</dbReference>
<dbReference type="PIRSF" id="PIRSF036893">
    <property type="entry name" value="Lipocalin_ApoD"/>
    <property type="match status" value="1"/>
</dbReference>
<dbReference type="InterPro" id="IPR022271">
    <property type="entry name" value="Lipocalin_ApoD"/>
</dbReference>
<gene>
    <name evidence="4" type="ORF">ACFOUY_19090</name>
</gene>
<dbReference type="PANTHER" id="PTHR10612">
    <property type="entry name" value="APOLIPOPROTEIN D"/>
    <property type="match status" value="1"/>
</dbReference>
<evidence type="ECO:0000313" key="5">
    <source>
        <dbReference type="Proteomes" id="UP001595792"/>
    </source>
</evidence>
<dbReference type="PANTHER" id="PTHR10612:SF34">
    <property type="entry name" value="APOLIPOPROTEIN D"/>
    <property type="match status" value="1"/>
</dbReference>
<dbReference type="InterPro" id="IPR000566">
    <property type="entry name" value="Lipocln_cytosolic_FA-bd_dom"/>
</dbReference>
<dbReference type="Gene3D" id="2.40.128.20">
    <property type="match status" value="1"/>
</dbReference>
<dbReference type="CDD" id="cd19438">
    <property type="entry name" value="lipocalin_Blc-like"/>
    <property type="match status" value="1"/>
</dbReference>
<dbReference type="InterPro" id="IPR022272">
    <property type="entry name" value="Lipocalin_CS"/>
</dbReference>
<evidence type="ECO:0000313" key="4">
    <source>
        <dbReference type="EMBL" id="MFC4198820.1"/>
    </source>
</evidence>
<feature type="chain" id="PRO_5045017401" evidence="2">
    <location>
        <begin position="28"/>
        <end position="179"/>
    </location>
</feature>
<proteinExistence type="inferred from homology"/>
<accession>A0ABV8NSL6</accession>
<dbReference type="InterPro" id="IPR012674">
    <property type="entry name" value="Calycin"/>
</dbReference>
<protein>
    <submittedName>
        <fullName evidence="4">Lipocalin family protein</fullName>
    </submittedName>
</protein>
<feature type="domain" description="Lipocalin/cytosolic fatty-acid binding" evidence="3">
    <location>
        <begin position="39"/>
        <end position="175"/>
    </location>
</feature>
<reference evidence="5" key="1">
    <citation type="journal article" date="2019" name="Int. J. Syst. Evol. Microbiol.">
        <title>The Global Catalogue of Microorganisms (GCM) 10K type strain sequencing project: providing services to taxonomists for standard genome sequencing and annotation.</title>
        <authorList>
            <consortium name="The Broad Institute Genomics Platform"/>
            <consortium name="The Broad Institute Genome Sequencing Center for Infectious Disease"/>
            <person name="Wu L."/>
            <person name="Ma J."/>
        </authorList>
    </citation>
    <scope>NUCLEOTIDE SEQUENCE [LARGE SCALE GENOMIC DNA]</scope>
    <source>
        <strain evidence="5">CCM 8689</strain>
    </source>
</reference>
<keyword evidence="5" id="KW-1185">Reference proteome</keyword>
<dbReference type="SUPFAM" id="SSF50814">
    <property type="entry name" value="Lipocalins"/>
    <property type="match status" value="1"/>
</dbReference>
<comment type="similarity">
    <text evidence="1 2">Belongs to the calycin superfamily. Lipocalin family.</text>
</comment>
<dbReference type="PROSITE" id="PS51257">
    <property type="entry name" value="PROKAR_LIPOPROTEIN"/>
    <property type="match status" value="1"/>
</dbReference>
<name>A0ABV8NSL6_9SPHI</name>
<sequence>MKTKYLYLSLGTAAISLLLLQSCAVKSKDVIAVKNFNSEKYLGKWYEIARFDYSFEKNMDNTTAEYALNPDGSIKVINKGFNYKKNKWSSAQGKAKFIGSKSEAKLKVSFFGPFYGGYNIVSIDKDYQNALIYGSSTKYIWLLSRTPKLDSKTKEAFLAKARQDGYNTGKLIWVKHDKD</sequence>
<comment type="caution">
    <text evidence="4">The sequence shown here is derived from an EMBL/GenBank/DDBJ whole genome shotgun (WGS) entry which is preliminary data.</text>
</comment>
<dbReference type="Proteomes" id="UP001595792">
    <property type="component" value="Unassembled WGS sequence"/>
</dbReference>
<organism evidence="4 5">
    <name type="scientific">Pedobacter jamesrossensis</name>
    <dbReference type="NCBI Taxonomy" id="1908238"/>
    <lineage>
        <taxon>Bacteria</taxon>
        <taxon>Pseudomonadati</taxon>
        <taxon>Bacteroidota</taxon>
        <taxon>Sphingobacteriia</taxon>
        <taxon>Sphingobacteriales</taxon>
        <taxon>Sphingobacteriaceae</taxon>
        <taxon>Pedobacter</taxon>
    </lineage>
</organism>
<evidence type="ECO:0000256" key="2">
    <source>
        <dbReference type="PIRNR" id="PIRNR036893"/>
    </source>
</evidence>
<keyword evidence="2" id="KW-0732">Signal</keyword>
<dbReference type="Pfam" id="PF08212">
    <property type="entry name" value="Lipocalin_2"/>
    <property type="match status" value="1"/>
</dbReference>
<feature type="signal peptide" evidence="2">
    <location>
        <begin position="1"/>
        <end position="27"/>
    </location>
</feature>
<dbReference type="InterPro" id="IPR002446">
    <property type="entry name" value="Lipocalin_bac"/>
</dbReference>
<evidence type="ECO:0000256" key="1">
    <source>
        <dbReference type="ARBA" id="ARBA00006889"/>
    </source>
</evidence>
<dbReference type="RefSeq" id="WP_378962865.1">
    <property type="nucleotide sequence ID" value="NZ_JBHRXC010000001.1"/>
</dbReference>
<dbReference type="PRINTS" id="PR01171">
    <property type="entry name" value="BCTLIPOCALIN"/>
</dbReference>
<dbReference type="InterPro" id="IPR047202">
    <property type="entry name" value="Lipocalin_Blc-like_dom"/>
</dbReference>
<evidence type="ECO:0000259" key="3">
    <source>
        <dbReference type="Pfam" id="PF08212"/>
    </source>
</evidence>